<dbReference type="RefSeq" id="WP_209649696.1">
    <property type="nucleotide sequence ID" value="NZ_JAGGLL010000022.1"/>
</dbReference>
<feature type="transmembrane region" description="Helical" evidence="6">
    <location>
        <begin position="151"/>
        <end position="175"/>
    </location>
</feature>
<feature type="transmembrane region" description="Helical" evidence="6">
    <location>
        <begin position="90"/>
        <end position="113"/>
    </location>
</feature>
<dbReference type="PIRSF" id="PIRSF038958">
    <property type="entry name" value="PG_synth_SpoVB"/>
    <property type="match status" value="1"/>
</dbReference>
<feature type="transmembrane region" description="Helical" evidence="6">
    <location>
        <begin position="283"/>
        <end position="306"/>
    </location>
</feature>
<evidence type="ECO:0000256" key="6">
    <source>
        <dbReference type="SAM" id="Phobius"/>
    </source>
</evidence>
<feature type="transmembrane region" description="Helical" evidence="6">
    <location>
        <begin position="410"/>
        <end position="430"/>
    </location>
</feature>
<evidence type="ECO:0000256" key="5">
    <source>
        <dbReference type="ARBA" id="ARBA00023136"/>
    </source>
</evidence>
<feature type="transmembrane region" description="Helical" evidence="6">
    <location>
        <begin position="47"/>
        <end position="69"/>
    </location>
</feature>
<keyword evidence="8" id="KW-1185">Reference proteome</keyword>
<comment type="caution">
    <text evidence="7">The sequence shown here is derived from an EMBL/GenBank/DDBJ whole genome shotgun (WGS) entry which is preliminary data.</text>
</comment>
<keyword evidence="3 6" id="KW-0812">Transmembrane</keyword>
<feature type="transmembrane region" description="Helical" evidence="6">
    <location>
        <begin position="385"/>
        <end position="404"/>
    </location>
</feature>
<feature type="transmembrane region" description="Helical" evidence="6">
    <location>
        <begin position="224"/>
        <end position="247"/>
    </location>
</feature>
<dbReference type="InterPro" id="IPR002797">
    <property type="entry name" value="Polysacc_synth"/>
</dbReference>
<proteinExistence type="predicted"/>
<feature type="transmembrane region" description="Helical" evidence="6">
    <location>
        <begin position="357"/>
        <end position="378"/>
    </location>
</feature>
<feature type="transmembrane region" description="Helical" evidence="6">
    <location>
        <begin position="476"/>
        <end position="501"/>
    </location>
</feature>
<sequence length="511" mass="55959">MKRQSLIKGTMILGAATIFARFLGLFFRIPLQALIGDQGMGYYQMSYPLYMTFVALASGVPIAMSKLIAEFNAKNDVHAVKQILKETLMIMIPIGAVASMIMLFFSKGIITALKWDSKSYYSFMVISIAPIFVCIMCTLRGFFQGMQNMTYTGISQIVEQIGRVVCGVLFAYLLVPKGIEYAAGGAAFGTVVGGMLGSLYLMINYIRVRKEFPKLPRKRGNSMIPLIAQAALPVSIGAAVGTIMSLIDSVVVPQRLLVAGYSAQDSAVLYGQLTGKAVTLQNIPLAVSMALCAALVPIVSEAYATFRTVELKRRVEMVYKLSFVIGIPSFLGLYFLAKPIMALVFMKDVAGFEILKFLSISIPFIIITQTTTSLLQSCGRYMLPVYNLGVGCIVKVILSYVFVAQSNVNIYGAVIGTIFGYITTALLNYIQVSKILKIKFSLLEVLLKPLMASLIMIILVVFSYNNVYNYTMSNGISCLVSIIVGVAVFSVLIIILGVFSMEDIRGKFMRH</sequence>
<evidence type="ECO:0000256" key="4">
    <source>
        <dbReference type="ARBA" id="ARBA00022989"/>
    </source>
</evidence>
<keyword evidence="5 6" id="KW-0472">Membrane</keyword>
<feature type="transmembrane region" description="Helical" evidence="6">
    <location>
        <begin position="12"/>
        <end position="35"/>
    </location>
</feature>
<comment type="subcellular location">
    <subcellularLocation>
        <location evidence="1">Cell membrane</location>
        <topology evidence="1">Multi-pass membrane protein</topology>
    </subcellularLocation>
</comment>
<dbReference type="Proteomes" id="UP001519308">
    <property type="component" value="Unassembled WGS sequence"/>
</dbReference>
<evidence type="ECO:0000313" key="7">
    <source>
        <dbReference type="EMBL" id="MBP2023017.1"/>
    </source>
</evidence>
<gene>
    <name evidence="7" type="ORF">J2Z44_002842</name>
</gene>
<evidence type="ECO:0000256" key="1">
    <source>
        <dbReference type="ARBA" id="ARBA00004651"/>
    </source>
</evidence>
<feature type="transmembrane region" description="Helical" evidence="6">
    <location>
        <begin position="119"/>
        <end position="139"/>
    </location>
</feature>
<keyword evidence="4 6" id="KW-1133">Transmembrane helix</keyword>
<evidence type="ECO:0000256" key="2">
    <source>
        <dbReference type="ARBA" id="ARBA00022475"/>
    </source>
</evidence>
<dbReference type="Pfam" id="PF01943">
    <property type="entry name" value="Polysacc_synt"/>
    <property type="match status" value="1"/>
</dbReference>
<evidence type="ECO:0000256" key="3">
    <source>
        <dbReference type="ARBA" id="ARBA00022692"/>
    </source>
</evidence>
<feature type="transmembrane region" description="Helical" evidence="6">
    <location>
        <begin position="318"/>
        <end position="337"/>
    </location>
</feature>
<dbReference type="PANTHER" id="PTHR30250">
    <property type="entry name" value="PST FAMILY PREDICTED COLANIC ACID TRANSPORTER"/>
    <property type="match status" value="1"/>
</dbReference>
<feature type="transmembrane region" description="Helical" evidence="6">
    <location>
        <begin position="181"/>
        <end position="203"/>
    </location>
</feature>
<feature type="transmembrane region" description="Helical" evidence="6">
    <location>
        <begin position="442"/>
        <end position="464"/>
    </location>
</feature>
<accession>A0ABS4K5G6</accession>
<dbReference type="PANTHER" id="PTHR30250:SF21">
    <property type="entry name" value="LIPID II FLIPPASE MURJ"/>
    <property type="match status" value="1"/>
</dbReference>
<evidence type="ECO:0000313" key="8">
    <source>
        <dbReference type="Proteomes" id="UP001519308"/>
    </source>
</evidence>
<reference evidence="7 8" key="1">
    <citation type="submission" date="2021-03" db="EMBL/GenBank/DDBJ databases">
        <title>Genomic Encyclopedia of Type Strains, Phase IV (KMG-IV): sequencing the most valuable type-strain genomes for metagenomic binning, comparative biology and taxonomic classification.</title>
        <authorList>
            <person name="Goeker M."/>
        </authorList>
    </citation>
    <scope>NUCLEOTIDE SEQUENCE [LARGE SCALE GENOMIC DNA]</scope>
    <source>
        <strain evidence="7 8">DSM 28650</strain>
    </source>
</reference>
<protein>
    <submittedName>
        <fullName evidence="7">Stage V sporulation protein B</fullName>
    </submittedName>
</protein>
<dbReference type="EMBL" id="JAGGLL010000022">
    <property type="protein sequence ID" value="MBP2023017.1"/>
    <property type="molecule type" value="Genomic_DNA"/>
</dbReference>
<name>A0ABS4K5G6_9CLOT</name>
<dbReference type="CDD" id="cd13124">
    <property type="entry name" value="MATE_SpoVB_like"/>
    <property type="match status" value="1"/>
</dbReference>
<keyword evidence="2" id="KW-1003">Cell membrane</keyword>
<dbReference type="InterPro" id="IPR050833">
    <property type="entry name" value="Poly_Biosynth_Transport"/>
</dbReference>
<dbReference type="InterPro" id="IPR024923">
    <property type="entry name" value="PG_synth_SpoVB"/>
</dbReference>
<organism evidence="7 8">
    <name type="scientific">Clostridium punense</name>
    <dbReference type="NCBI Taxonomy" id="1054297"/>
    <lineage>
        <taxon>Bacteria</taxon>
        <taxon>Bacillati</taxon>
        <taxon>Bacillota</taxon>
        <taxon>Clostridia</taxon>
        <taxon>Eubacteriales</taxon>
        <taxon>Clostridiaceae</taxon>
        <taxon>Clostridium</taxon>
    </lineage>
</organism>